<dbReference type="SUPFAM" id="SSF47175">
    <property type="entry name" value="Cytochromes"/>
    <property type="match status" value="1"/>
</dbReference>
<proteinExistence type="predicted"/>
<sequence>MNARLLIAIISIVALVGLGAKALQETLTEEEFDETMKEVGLTLGDAEGHIGARYWPETVEDGRRLQSMFQQVEAFWKAREVEEAAAIAADAVAAARAITAAAGENNHDGAQSAFGDLRGTCATCHRSYREQTDEGYRIKPRE</sequence>
<dbReference type="InterPro" id="IPR002321">
    <property type="entry name" value="Cyt_c_II"/>
</dbReference>
<dbReference type="GO" id="GO:0020037">
    <property type="term" value="F:heme binding"/>
    <property type="evidence" value="ECO:0007669"/>
    <property type="project" value="InterPro"/>
</dbReference>
<dbReference type="InterPro" id="IPR010980">
    <property type="entry name" value="Cyt_c/b562"/>
</dbReference>
<dbReference type="GO" id="GO:0005506">
    <property type="term" value="F:iron ion binding"/>
    <property type="evidence" value="ECO:0007669"/>
    <property type="project" value="InterPro"/>
</dbReference>
<dbReference type="EMBL" id="UINC01004423">
    <property type="protein sequence ID" value="SVA14216.1"/>
    <property type="molecule type" value="Genomic_DNA"/>
</dbReference>
<dbReference type="AlphaFoldDB" id="A0A381TDK9"/>
<accession>A0A381TDK9</accession>
<dbReference type="GO" id="GO:0009055">
    <property type="term" value="F:electron transfer activity"/>
    <property type="evidence" value="ECO:0007669"/>
    <property type="project" value="InterPro"/>
</dbReference>
<gene>
    <name evidence="1" type="ORF">METZ01_LOCUS67070</name>
</gene>
<dbReference type="PROSITE" id="PS51009">
    <property type="entry name" value="CYTCII"/>
    <property type="match status" value="1"/>
</dbReference>
<reference evidence="1" key="1">
    <citation type="submission" date="2018-05" db="EMBL/GenBank/DDBJ databases">
        <authorList>
            <person name="Lanie J.A."/>
            <person name="Ng W.-L."/>
            <person name="Kazmierczak K.M."/>
            <person name="Andrzejewski T.M."/>
            <person name="Davidsen T.M."/>
            <person name="Wayne K.J."/>
            <person name="Tettelin H."/>
            <person name="Glass J.I."/>
            <person name="Rusch D."/>
            <person name="Podicherti R."/>
            <person name="Tsui H.-C.T."/>
            <person name="Winkler M.E."/>
        </authorList>
    </citation>
    <scope>NUCLEOTIDE SEQUENCE</scope>
</reference>
<protein>
    <recommendedName>
        <fullName evidence="2">Cytochrome c domain-containing protein</fullName>
    </recommendedName>
</protein>
<organism evidence="1">
    <name type="scientific">marine metagenome</name>
    <dbReference type="NCBI Taxonomy" id="408172"/>
    <lineage>
        <taxon>unclassified sequences</taxon>
        <taxon>metagenomes</taxon>
        <taxon>ecological metagenomes</taxon>
    </lineage>
</organism>
<evidence type="ECO:0000313" key="1">
    <source>
        <dbReference type="EMBL" id="SVA14216.1"/>
    </source>
</evidence>
<name>A0A381TDK9_9ZZZZ</name>
<dbReference type="Gene3D" id="1.20.120.10">
    <property type="entry name" value="Cytochrome c/b562"/>
    <property type="match status" value="1"/>
</dbReference>
<evidence type="ECO:0008006" key="2">
    <source>
        <dbReference type="Google" id="ProtNLM"/>
    </source>
</evidence>
<dbReference type="Pfam" id="PF01322">
    <property type="entry name" value="Cytochrom_C_2"/>
    <property type="match status" value="1"/>
</dbReference>
<dbReference type="GO" id="GO:0022900">
    <property type="term" value="P:electron transport chain"/>
    <property type="evidence" value="ECO:0007669"/>
    <property type="project" value="InterPro"/>
</dbReference>